<protein>
    <recommendedName>
        <fullName evidence="3">IrrE N-terminal-like domain-containing protein</fullName>
    </recommendedName>
</protein>
<gene>
    <name evidence="1" type="ORF">GCM10022252_49200</name>
</gene>
<evidence type="ECO:0008006" key="3">
    <source>
        <dbReference type="Google" id="ProtNLM"/>
    </source>
</evidence>
<dbReference type="EMBL" id="BAABAQ010000009">
    <property type="protein sequence ID" value="GAA4198565.1"/>
    <property type="molecule type" value="Genomic_DNA"/>
</dbReference>
<dbReference type="InterPro" id="IPR024079">
    <property type="entry name" value="MetalloPept_cat_dom_sf"/>
</dbReference>
<organism evidence="1 2">
    <name type="scientific">Streptosporangium oxazolinicum</name>
    <dbReference type="NCBI Taxonomy" id="909287"/>
    <lineage>
        <taxon>Bacteria</taxon>
        <taxon>Bacillati</taxon>
        <taxon>Actinomycetota</taxon>
        <taxon>Actinomycetes</taxon>
        <taxon>Streptosporangiales</taxon>
        <taxon>Streptosporangiaceae</taxon>
        <taxon>Streptosporangium</taxon>
    </lineage>
</organism>
<sequence length="199" mass="21840">MADHSRGRPGWLHVGPLEARLTRTWEPGTFPPAETLLAILTLAAVPQVLATRLTTHLSGGIVVGPGSVPDLPGFEWLRGVALPLQAGHWERSAGVYDPRQRRIGVGSTPSPSVSVCGHELGHATDHMDRLPSHSPFWTGLHARTRDRLHPPYRDDVTELFAEAFACVLTRRATRLLHLVGEEAEAERLYHRLSGHYGIG</sequence>
<evidence type="ECO:0000313" key="2">
    <source>
        <dbReference type="Proteomes" id="UP001501251"/>
    </source>
</evidence>
<name>A0ABP8B5H3_9ACTN</name>
<dbReference type="RefSeq" id="WP_344920380.1">
    <property type="nucleotide sequence ID" value="NZ_BAABAQ010000009.1"/>
</dbReference>
<proteinExistence type="predicted"/>
<dbReference type="Proteomes" id="UP001501251">
    <property type="component" value="Unassembled WGS sequence"/>
</dbReference>
<comment type="caution">
    <text evidence="1">The sequence shown here is derived from an EMBL/GenBank/DDBJ whole genome shotgun (WGS) entry which is preliminary data.</text>
</comment>
<accession>A0ABP8B5H3</accession>
<reference evidence="2" key="1">
    <citation type="journal article" date="2019" name="Int. J. Syst. Evol. Microbiol.">
        <title>The Global Catalogue of Microorganisms (GCM) 10K type strain sequencing project: providing services to taxonomists for standard genome sequencing and annotation.</title>
        <authorList>
            <consortium name="The Broad Institute Genomics Platform"/>
            <consortium name="The Broad Institute Genome Sequencing Center for Infectious Disease"/>
            <person name="Wu L."/>
            <person name="Ma J."/>
        </authorList>
    </citation>
    <scope>NUCLEOTIDE SEQUENCE [LARGE SCALE GENOMIC DNA]</scope>
    <source>
        <strain evidence="2">JCM 17388</strain>
    </source>
</reference>
<keyword evidence="2" id="KW-1185">Reference proteome</keyword>
<evidence type="ECO:0000313" key="1">
    <source>
        <dbReference type="EMBL" id="GAA4198565.1"/>
    </source>
</evidence>
<dbReference type="Gene3D" id="3.40.390.10">
    <property type="entry name" value="Collagenase (Catalytic Domain)"/>
    <property type="match status" value="1"/>
</dbReference>